<dbReference type="InterPro" id="IPR037682">
    <property type="entry name" value="TonB_C"/>
</dbReference>
<dbReference type="NCBIfam" id="TIGR01352">
    <property type="entry name" value="tonB_Cterm"/>
    <property type="match status" value="1"/>
</dbReference>
<dbReference type="SUPFAM" id="SSF74653">
    <property type="entry name" value="TolA/TonB C-terminal domain"/>
    <property type="match status" value="1"/>
</dbReference>
<dbReference type="PROSITE" id="PS52015">
    <property type="entry name" value="TONB_CTD"/>
    <property type="match status" value="1"/>
</dbReference>
<keyword evidence="7" id="KW-0653">Protein transport</keyword>
<dbReference type="Proteomes" id="UP000055702">
    <property type="component" value="Unassembled WGS sequence"/>
</dbReference>
<evidence type="ECO:0000256" key="7">
    <source>
        <dbReference type="ARBA" id="ARBA00022927"/>
    </source>
</evidence>
<dbReference type="RefSeq" id="WP_059743890.1">
    <property type="nucleotide sequence ID" value="NZ_LRDC01000001.1"/>
</dbReference>
<keyword evidence="3" id="KW-0813">Transport</keyword>
<dbReference type="InterPro" id="IPR051045">
    <property type="entry name" value="TonB-dependent_transducer"/>
</dbReference>
<feature type="domain" description="TonB C-terminal" evidence="11">
    <location>
        <begin position="278"/>
        <end position="368"/>
    </location>
</feature>
<evidence type="ECO:0000256" key="8">
    <source>
        <dbReference type="ARBA" id="ARBA00022989"/>
    </source>
</evidence>
<evidence type="ECO:0000313" key="12">
    <source>
        <dbReference type="EMBL" id="KVX03315.1"/>
    </source>
</evidence>
<evidence type="ECO:0000256" key="1">
    <source>
        <dbReference type="ARBA" id="ARBA00004383"/>
    </source>
</evidence>
<feature type="chain" id="PRO_5007126050" evidence="10">
    <location>
        <begin position="21"/>
        <end position="368"/>
    </location>
</feature>
<proteinExistence type="inferred from homology"/>
<dbReference type="PANTHER" id="PTHR33446:SF14">
    <property type="entry name" value="PROTEIN TONB"/>
    <property type="match status" value="1"/>
</dbReference>
<name>A0A106C326_SHEFR</name>
<organism evidence="12">
    <name type="scientific">Shewanella frigidimarina</name>
    <dbReference type="NCBI Taxonomy" id="56812"/>
    <lineage>
        <taxon>Bacteria</taxon>
        <taxon>Pseudomonadati</taxon>
        <taxon>Pseudomonadota</taxon>
        <taxon>Gammaproteobacteria</taxon>
        <taxon>Alteromonadales</taxon>
        <taxon>Shewanellaceae</taxon>
        <taxon>Shewanella</taxon>
    </lineage>
</organism>
<evidence type="ECO:0000313" key="13">
    <source>
        <dbReference type="Proteomes" id="UP000055702"/>
    </source>
</evidence>
<comment type="similarity">
    <text evidence="2">Belongs to the TonB family.</text>
</comment>
<dbReference type="PANTHER" id="PTHR33446">
    <property type="entry name" value="PROTEIN TONB-RELATED"/>
    <property type="match status" value="1"/>
</dbReference>
<comment type="caution">
    <text evidence="12">The sequence shown here is derived from an EMBL/GenBank/DDBJ whole genome shotgun (WGS) entry which is preliminary data.</text>
</comment>
<dbReference type="Pfam" id="PF03544">
    <property type="entry name" value="TonB_C"/>
    <property type="match status" value="1"/>
</dbReference>
<dbReference type="Gene3D" id="3.30.2420.10">
    <property type="entry name" value="TonB"/>
    <property type="match status" value="1"/>
</dbReference>
<comment type="subcellular location">
    <subcellularLocation>
        <location evidence="1">Cell inner membrane</location>
        <topology evidence="1">Single-pass membrane protein</topology>
        <orientation evidence="1">Periplasmic side</orientation>
    </subcellularLocation>
</comment>
<evidence type="ECO:0000256" key="4">
    <source>
        <dbReference type="ARBA" id="ARBA00022475"/>
    </source>
</evidence>
<keyword evidence="9" id="KW-0472">Membrane</keyword>
<keyword evidence="5" id="KW-0997">Cell inner membrane</keyword>
<evidence type="ECO:0000256" key="10">
    <source>
        <dbReference type="SAM" id="SignalP"/>
    </source>
</evidence>
<evidence type="ECO:0000256" key="5">
    <source>
        <dbReference type="ARBA" id="ARBA00022519"/>
    </source>
</evidence>
<dbReference type="GO" id="GO:0015031">
    <property type="term" value="P:protein transport"/>
    <property type="evidence" value="ECO:0007669"/>
    <property type="project" value="UniProtKB-KW"/>
</dbReference>
<keyword evidence="8" id="KW-1133">Transmembrane helix</keyword>
<evidence type="ECO:0000256" key="2">
    <source>
        <dbReference type="ARBA" id="ARBA00006555"/>
    </source>
</evidence>
<keyword evidence="10" id="KW-0732">Signal</keyword>
<evidence type="ECO:0000256" key="9">
    <source>
        <dbReference type="ARBA" id="ARBA00023136"/>
    </source>
</evidence>
<dbReference type="EMBL" id="LRDC01000001">
    <property type="protein sequence ID" value="KVX03315.1"/>
    <property type="molecule type" value="Genomic_DNA"/>
</dbReference>
<dbReference type="InterPro" id="IPR006260">
    <property type="entry name" value="TonB/TolA_C"/>
</dbReference>
<dbReference type="GO" id="GO:0005886">
    <property type="term" value="C:plasma membrane"/>
    <property type="evidence" value="ECO:0007669"/>
    <property type="project" value="UniProtKB-SubCell"/>
</dbReference>
<dbReference type="GO" id="GO:0055085">
    <property type="term" value="P:transmembrane transport"/>
    <property type="evidence" value="ECO:0007669"/>
    <property type="project" value="InterPro"/>
</dbReference>
<dbReference type="SUPFAM" id="SSF48452">
    <property type="entry name" value="TPR-like"/>
    <property type="match status" value="1"/>
</dbReference>
<sequence length="368" mass="41591">MKTLLRLSIAAAFVSHVAYAEPSDVEDFSQVYQQYNASVESNNNQDTLKYAQQAYELGQIKFGQDSFDSAKLAINYANAVMVEPKKNNQGRVIEDEATLKAHQLFTSALAVYRENVTDNGIELIDPLIGLAESTTDDKYAKTLLFEAIEIAEKADNELTVAEVKLITFHRLSRTEYYTRTVRTLAFDAYDIYTSKLPEDAIKRVDATYLVGALYETMGKPTQAITNLVEVIKQYRALPYSHPYELRAHALLVKLYEQKGLGDKATEHCIAIGKMTPWSDQQEQTPLFRKPPKYPQSYAQRRKSGWVQVEFTVDENGFVKSPEIIDSKGGTQFEKESIEALSQWRYAPKFVDGKPTEAKSTVQLDFTIG</sequence>
<reference evidence="12 13" key="1">
    <citation type="submission" date="2016-01" db="EMBL/GenBank/DDBJ databases">
        <title>Draft genome of the antarctic isolate Shewanella frigidimarina Ag06-30.</title>
        <authorList>
            <person name="Parmeciano Di Noto G."/>
            <person name="Vazquez S."/>
            <person name="Mac Cormack W."/>
            <person name="Iriarte A."/>
            <person name="Quiroga C."/>
        </authorList>
    </citation>
    <scope>NUCLEOTIDE SEQUENCE [LARGE SCALE GENOMIC DNA]</scope>
    <source>
        <strain evidence="12 13">Ag06-30</strain>
    </source>
</reference>
<keyword evidence="6" id="KW-0812">Transmembrane</keyword>
<gene>
    <name evidence="12" type="ORF">AWJ07_01725</name>
</gene>
<feature type="signal peptide" evidence="10">
    <location>
        <begin position="1"/>
        <end position="20"/>
    </location>
</feature>
<dbReference type="AlphaFoldDB" id="A0A106C326"/>
<dbReference type="Gene3D" id="1.25.40.10">
    <property type="entry name" value="Tetratricopeptide repeat domain"/>
    <property type="match status" value="1"/>
</dbReference>
<evidence type="ECO:0000256" key="3">
    <source>
        <dbReference type="ARBA" id="ARBA00022448"/>
    </source>
</evidence>
<evidence type="ECO:0000256" key="6">
    <source>
        <dbReference type="ARBA" id="ARBA00022692"/>
    </source>
</evidence>
<evidence type="ECO:0000259" key="11">
    <source>
        <dbReference type="PROSITE" id="PS52015"/>
    </source>
</evidence>
<accession>A0A106C326</accession>
<protein>
    <submittedName>
        <fullName evidence="12">Energy transducer TonB</fullName>
    </submittedName>
</protein>
<dbReference type="InterPro" id="IPR011990">
    <property type="entry name" value="TPR-like_helical_dom_sf"/>
</dbReference>
<keyword evidence="4" id="KW-1003">Cell membrane</keyword>